<organism evidence="9 10">
    <name type="scientific">Magnetovibrio blakemorei</name>
    <dbReference type="NCBI Taxonomy" id="28181"/>
    <lineage>
        <taxon>Bacteria</taxon>
        <taxon>Pseudomonadati</taxon>
        <taxon>Pseudomonadota</taxon>
        <taxon>Alphaproteobacteria</taxon>
        <taxon>Rhodospirillales</taxon>
        <taxon>Magnetovibrionaceae</taxon>
        <taxon>Magnetovibrio</taxon>
    </lineage>
</organism>
<dbReference type="CDD" id="cd06978">
    <property type="entry name" value="cupin_EctC"/>
    <property type="match status" value="1"/>
</dbReference>
<dbReference type="HAMAP" id="MF_01255">
    <property type="entry name" value="Ectoine_synth"/>
    <property type="match status" value="1"/>
</dbReference>
<evidence type="ECO:0000256" key="4">
    <source>
        <dbReference type="ARBA" id="ARBA00019707"/>
    </source>
</evidence>
<keyword evidence="5 8" id="KW-0456">Lyase</keyword>
<comment type="pathway">
    <text evidence="1 8">Amine and polyamine biosynthesis; ectoine biosynthesis; L-ectoine from L-aspartate 4-semialdehyde: step 3/3.</text>
</comment>
<dbReference type="EC" id="4.2.1.108" evidence="3 8"/>
<name>A0A1E5Q8Y8_9PROT</name>
<dbReference type="Pfam" id="PF06339">
    <property type="entry name" value="Ectoine_synth"/>
    <property type="match status" value="1"/>
</dbReference>
<accession>A0A1E5Q8Y8</accession>
<dbReference type="Gene3D" id="2.60.120.10">
    <property type="entry name" value="Jelly Rolls"/>
    <property type="match status" value="1"/>
</dbReference>
<dbReference type="InterPro" id="IPR014710">
    <property type="entry name" value="RmlC-like_jellyroll"/>
</dbReference>
<dbReference type="SUPFAM" id="SSF51182">
    <property type="entry name" value="RmlC-like cupins"/>
    <property type="match status" value="1"/>
</dbReference>
<evidence type="ECO:0000256" key="7">
    <source>
        <dbReference type="ARBA" id="ARBA00048714"/>
    </source>
</evidence>
<evidence type="ECO:0000313" key="9">
    <source>
        <dbReference type="EMBL" id="OEJ67754.1"/>
    </source>
</evidence>
<evidence type="ECO:0000256" key="1">
    <source>
        <dbReference type="ARBA" id="ARBA00005181"/>
    </source>
</evidence>
<evidence type="ECO:0000256" key="2">
    <source>
        <dbReference type="ARBA" id="ARBA00009637"/>
    </source>
</evidence>
<proteinExistence type="inferred from homology"/>
<sequence>MIVKTLDDVLGTEHEVKGGNWTSRRLLLKDAGMGFSMHDTLIHTGTETLIWYQNHLEAVYCIAGKGEIEVLPNGPTYAIEPGTLYALDGHEKHLLRAEQEMRMICVFNPPLSGLEVHDENGVYPAPSAE</sequence>
<dbReference type="UniPathway" id="UPA00067">
    <property type="reaction ID" value="UER00123"/>
</dbReference>
<dbReference type="RefSeq" id="WP_069957614.1">
    <property type="nucleotide sequence ID" value="NZ_MCGG01000020.1"/>
</dbReference>
<comment type="caution">
    <text evidence="9">The sequence shown here is derived from an EMBL/GenBank/DDBJ whole genome shotgun (WGS) entry which is preliminary data.</text>
</comment>
<comment type="function">
    <text evidence="8">Catalyzes the circularization of gamma-N-acetyl-alpha,gamma-diaminobutyric acid (ADABA) to ectoine (1,4,5,6-tetrahydro-2-methyl-4-pyrimidine carboxylic acid), which is an excellent osmoprotectant.</text>
</comment>
<protein>
    <recommendedName>
        <fullName evidence="4 8">L-ectoine synthase</fullName>
        <ecNumber evidence="3 8">4.2.1.108</ecNumber>
    </recommendedName>
    <alternativeName>
        <fullName evidence="6 8">N-acetyldiaminobutyrate dehydratase</fullName>
    </alternativeName>
</protein>
<dbReference type="Proteomes" id="UP000095347">
    <property type="component" value="Unassembled WGS sequence"/>
</dbReference>
<evidence type="ECO:0000256" key="3">
    <source>
        <dbReference type="ARBA" id="ARBA00013192"/>
    </source>
</evidence>
<gene>
    <name evidence="8 9" type="primary">ectC</name>
    <name evidence="9" type="ORF">BEN30_08470</name>
</gene>
<dbReference type="PANTHER" id="PTHR39289:SF1">
    <property type="entry name" value="L-ECTOINE SYNTHASE"/>
    <property type="match status" value="1"/>
</dbReference>
<evidence type="ECO:0000256" key="8">
    <source>
        <dbReference type="HAMAP-Rule" id="MF_01255"/>
    </source>
</evidence>
<comment type="catalytic activity">
    <reaction evidence="7 8">
        <text>(2S)-4-acetamido-2-aminobutanoate = L-ectoine + H2O</text>
        <dbReference type="Rhea" id="RHEA:17281"/>
        <dbReference type="ChEBI" id="CHEBI:15377"/>
        <dbReference type="ChEBI" id="CHEBI:58515"/>
        <dbReference type="ChEBI" id="CHEBI:58929"/>
        <dbReference type="EC" id="4.2.1.108"/>
    </reaction>
</comment>
<dbReference type="OrthoDB" id="9801830at2"/>
<dbReference type="EMBL" id="MCGG01000020">
    <property type="protein sequence ID" value="OEJ67754.1"/>
    <property type="molecule type" value="Genomic_DNA"/>
</dbReference>
<dbReference type="AlphaFoldDB" id="A0A1E5Q8Y8"/>
<dbReference type="InterPro" id="IPR011051">
    <property type="entry name" value="RmlC_Cupin_sf"/>
</dbReference>
<dbReference type="GO" id="GO:0033990">
    <property type="term" value="F:ectoine synthase activity"/>
    <property type="evidence" value="ECO:0007669"/>
    <property type="project" value="UniProtKB-EC"/>
</dbReference>
<dbReference type="InterPro" id="IPR010462">
    <property type="entry name" value="Ectoine_synth"/>
</dbReference>
<comment type="similarity">
    <text evidence="2 8">Belongs to the ectoine synthase family.</text>
</comment>
<evidence type="ECO:0000256" key="5">
    <source>
        <dbReference type="ARBA" id="ARBA00023239"/>
    </source>
</evidence>
<dbReference type="NCBIfam" id="NF009806">
    <property type="entry name" value="PRK13290.1"/>
    <property type="match status" value="1"/>
</dbReference>
<dbReference type="GO" id="GO:0019491">
    <property type="term" value="P:ectoine biosynthetic process"/>
    <property type="evidence" value="ECO:0007669"/>
    <property type="project" value="UniProtKB-UniRule"/>
</dbReference>
<dbReference type="PANTHER" id="PTHR39289">
    <property type="match status" value="1"/>
</dbReference>
<reference evidence="10" key="1">
    <citation type="submission" date="2016-07" db="EMBL/GenBank/DDBJ databases">
        <authorList>
            <person name="Florea S."/>
            <person name="Webb J.S."/>
            <person name="Jaromczyk J."/>
            <person name="Schardl C.L."/>
        </authorList>
    </citation>
    <scope>NUCLEOTIDE SEQUENCE [LARGE SCALE GENOMIC DNA]</scope>
    <source>
        <strain evidence="10">MV-1</strain>
    </source>
</reference>
<dbReference type="STRING" id="28181.BEN30_08470"/>
<evidence type="ECO:0000256" key="6">
    <source>
        <dbReference type="ARBA" id="ARBA00033271"/>
    </source>
</evidence>
<evidence type="ECO:0000313" key="10">
    <source>
        <dbReference type="Proteomes" id="UP000095347"/>
    </source>
</evidence>
<keyword evidence="10" id="KW-1185">Reference proteome</keyword>